<dbReference type="RefSeq" id="WP_144302410.1">
    <property type="nucleotide sequence ID" value="NZ_QMIE01000004.1"/>
</dbReference>
<accession>A0A7M3MGF9</accession>
<reference evidence="1 2" key="1">
    <citation type="submission" date="2018-06" db="EMBL/GenBank/DDBJ databases">
        <title>Complete genome of Desulfovibrio indonesiensis P37SLT.</title>
        <authorList>
            <person name="Crispim J.S."/>
            <person name="Vidigal P.M.P."/>
            <person name="Silva L.C.F."/>
            <person name="Laguardia C.N."/>
            <person name="Araujo L.C."/>
            <person name="Dias R.S."/>
            <person name="Sousa M.P."/>
            <person name="Paula S.O."/>
            <person name="Silva C."/>
        </authorList>
    </citation>
    <scope>NUCLEOTIDE SEQUENCE [LARGE SCALE GENOMIC DNA]</scope>
    <source>
        <strain evidence="1 2">P37SLT</strain>
    </source>
</reference>
<dbReference type="EMBL" id="QMIE01000004">
    <property type="protein sequence ID" value="TVM18406.1"/>
    <property type="molecule type" value="Genomic_DNA"/>
</dbReference>
<dbReference type="OrthoDB" id="5470224at2"/>
<proteinExistence type="predicted"/>
<protein>
    <submittedName>
        <fullName evidence="1">Uncharacterized protein</fullName>
    </submittedName>
</protein>
<name>A0A7M3MGF9_9BACT</name>
<keyword evidence="2" id="KW-1185">Reference proteome</keyword>
<organism evidence="1 2">
    <name type="scientific">Oceanidesulfovibrio indonesiensis</name>
    <dbReference type="NCBI Taxonomy" id="54767"/>
    <lineage>
        <taxon>Bacteria</taxon>
        <taxon>Pseudomonadati</taxon>
        <taxon>Thermodesulfobacteriota</taxon>
        <taxon>Desulfovibrionia</taxon>
        <taxon>Desulfovibrionales</taxon>
        <taxon>Desulfovibrionaceae</taxon>
        <taxon>Oceanidesulfovibrio</taxon>
    </lineage>
</organism>
<dbReference type="AlphaFoldDB" id="A0A7M3MGF9"/>
<comment type="caution">
    <text evidence="1">The sequence shown here is derived from an EMBL/GenBank/DDBJ whole genome shotgun (WGS) entry which is preliminary data.</text>
</comment>
<dbReference type="InterPro" id="IPR029044">
    <property type="entry name" value="Nucleotide-diphossugar_trans"/>
</dbReference>
<sequence>MIKSQFALVVLHYGDPALTARLHRQLLAADPEWSERIFVLDNAAPQPYPGAWLRLDANIYWAGALEYVVDTFAAQGVRKLWFLNNDVLFVSDPSYIGRALARLKRLEKSGTPVGCWAPAVRSNPYHPQMVVNPHMQVSEVALVDGIAPLLDLQAVAAAGGVDCLNNPYGYGVDLVLSRRIAEAGFRLVVDQQIVIRHTYHATARTVDGFMDKAARAEANYLASHLGPRYQDELTRWKSYRRDFDRI</sequence>
<evidence type="ECO:0000313" key="2">
    <source>
        <dbReference type="Proteomes" id="UP000448292"/>
    </source>
</evidence>
<dbReference type="Proteomes" id="UP000448292">
    <property type="component" value="Unassembled WGS sequence"/>
</dbReference>
<gene>
    <name evidence="1" type="ORF">DPQ33_06570</name>
</gene>
<evidence type="ECO:0000313" key="1">
    <source>
        <dbReference type="EMBL" id="TVM18406.1"/>
    </source>
</evidence>
<dbReference type="SUPFAM" id="SSF53448">
    <property type="entry name" value="Nucleotide-diphospho-sugar transferases"/>
    <property type="match status" value="1"/>
</dbReference>